<evidence type="ECO:0000313" key="13">
    <source>
        <dbReference type="EMBL" id="QFS43784.1"/>
    </source>
</evidence>
<evidence type="ECO:0000256" key="9">
    <source>
        <dbReference type="SAM" id="Phobius"/>
    </source>
</evidence>
<dbReference type="AlphaFoldDB" id="A0A5P8VTW3"/>
<dbReference type="InterPro" id="IPR001610">
    <property type="entry name" value="PAC"/>
</dbReference>
<dbReference type="GO" id="GO:0016020">
    <property type="term" value="C:membrane"/>
    <property type="evidence" value="ECO:0007669"/>
    <property type="project" value="UniProtKB-SubCell"/>
</dbReference>
<dbReference type="SUPFAM" id="SSF55874">
    <property type="entry name" value="ATPase domain of HSP90 chaperone/DNA topoisomerase II/histidine kinase"/>
    <property type="match status" value="1"/>
</dbReference>
<comment type="catalytic activity">
    <reaction evidence="1">
        <text>ATP + protein L-histidine = ADP + protein N-phospho-L-histidine.</text>
        <dbReference type="EC" id="2.7.13.3"/>
    </reaction>
</comment>
<organism evidence="13 14">
    <name type="scientific">Nostoc sphaeroides CCNUC1</name>
    <dbReference type="NCBI Taxonomy" id="2653204"/>
    <lineage>
        <taxon>Bacteria</taxon>
        <taxon>Bacillati</taxon>
        <taxon>Cyanobacteriota</taxon>
        <taxon>Cyanophyceae</taxon>
        <taxon>Nostocales</taxon>
        <taxon>Nostocaceae</taxon>
        <taxon>Nostoc</taxon>
    </lineage>
</organism>
<dbReference type="InterPro" id="IPR036097">
    <property type="entry name" value="HisK_dim/P_sf"/>
</dbReference>
<feature type="domain" description="PAC" evidence="12">
    <location>
        <begin position="316"/>
        <end position="368"/>
    </location>
</feature>
<evidence type="ECO:0000259" key="10">
    <source>
        <dbReference type="PROSITE" id="PS50109"/>
    </source>
</evidence>
<name>A0A5P8VTW3_9NOSO</name>
<dbReference type="PROSITE" id="PS50113">
    <property type="entry name" value="PAC"/>
    <property type="match status" value="1"/>
</dbReference>
<dbReference type="Gene3D" id="3.30.450.20">
    <property type="entry name" value="PAS domain"/>
    <property type="match status" value="1"/>
</dbReference>
<dbReference type="FunFam" id="3.30.565.10:FF:000006">
    <property type="entry name" value="Sensor histidine kinase WalK"/>
    <property type="match status" value="1"/>
</dbReference>
<dbReference type="PRINTS" id="PR00344">
    <property type="entry name" value="BCTRLSENSOR"/>
</dbReference>
<keyword evidence="6" id="KW-0902">Two-component regulatory system</keyword>
<dbReference type="InterPro" id="IPR050351">
    <property type="entry name" value="BphY/WalK/GraS-like"/>
</dbReference>
<feature type="domain" description="Histidine kinase" evidence="10">
    <location>
        <begin position="372"/>
        <end position="587"/>
    </location>
</feature>
<dbReference type="SUPFAM" id="SSF47384">
    <property type="entry name" value="Homodimeric domain of signal transducing histidine kinase"/>
    <property type="match status" value="1"/>
</dbReference>
<dbReference type="SMART" id="SM00387">
    <property type="entry name" value="HATPase_c"/>
    <property type="match status" value="1"/>
</dbReference>
<dbReference type="CDD" id="cd00075">
    <property type="entry name" value="HATPase"/>
    <property type="match status" value="1"/>
</dbReference>
<dbReference type="GO" id="GO:0007234">
    <property type="term" value="P:osmosensory signaling via phosphorelay pathway"/>
    <property type="evidence" value="ECO:0007669"/>
    <property type="project" value="TreeGrafter"/>
</dbReference>
<accession>A0A5P8VTW3</accession>
<keyword evidence="9" id="KW-0812">Transmembrane</keyword>
<gene>
    <name evidence="13" type="ORF">GXM_01257</name>
</gene>
<keyword evidence="4" id="KW-0808">Transferase</keyword>
<feature type="transmembrane region" description="Helical" evidence="9">
    <location>
        <begin position="195"/>
        <end position="218"/>
    </location>
</feature>
<dbReference type="CDD" id="cd00082">
    <property type="entry name" value="HisKA"/>
    <property type="match status" value="1"/>
</dbReference>
<dbReference type="InterPro" id="IPR003661">
    <property type="entry name" value="HisK_dim/P_dom"/>
</dbReference>
<dbReference type="InterPro" id="IPR003594">
    <property type="entry name" value="HATPase_dom"/>
</dbReference>
<evidence type="ECO:0000256" key="7">
    <source>
        <dbReference type="ARBA" id="ARBA00023136"/>
    </source>
</evidence>
<reference evidence="13 14" key="1">
    <citation type="submission" date="2019-10" db="EMBL/GenBank/DDBJ databases">
        <title>Genomic and transcriptomic insights into the perfect genentic adaptation of a filamentous nitrogen-fixing cyanobacterium to rice fields.</title>
        <authorList>
            <person name="Chen Z."/>
        </authorList>
    </citation>
    <scope>NUCLEOTIDE SEQUENCE [LARGE SCALE GENOMIC DNA]</scope>
    <source>
        <strain evidence="13">CCNUC1</strain>
    </source>
</reference>
<dbReference type="NCBIfam" id="TIGR00229">
    <property type="entry name" value="sensory_box"/>
    <property type="match status" value="1"/>
</dbReference>
<dbReference type="KEGG" id="nsh:GXM_01257"/>
<proteinExistence type="predicted"/>
<dbReference type="SUPFAM" id="SSF55785">
    <property type="entry name" value="PYP-like sensor domain (PAS domain)"/>
    <property type="match status" value="1"/>
</dbReference>
<dbReference type="InterPro" id="IPR035965">
    <property type="entry name" value="PAS-like_dom_sf"/>
</dbReference>
<sequence>MGKVARMLMATPFTTVQRWWRQIFSAPTTDETTTRYRDWRNRFLWQRLRLWLLLALICLLSFTLRDIYGLFFPFAELQQLPEVLRTQRLVINIAMLLNILMCFALHKTKLGRDRPDLLFLGSSWSISLASQLFATITGFALPDTIGWSLLFLSQAVLIPVCWILHLLTQVSVLIYYFGVNTALGLKTPIPGHPGIYNLTFILYIFWFCAICDIGVYLYDRLQRSEFYARQELESAYQKLKVAEAKYRSIFENAVEGIFQSSPDGRYITANPALARIYGYSLAEEVTANSTVIEQLYVDPKRRAEFVRLMEKYGSISEFESQIYRRDGSIVWISEKAYAVRDEEGKLLYYEGLIEDITQRKQTEEELRVFFHAVSHDLRNPVLGTLMVLKNFLARKEENISISRSILERMIQSSDRQLNLINSLMEAHVGEVQGVILQRQAVQLLTVVEAAIADLEPLLERNQATLRNLITADLPLINADPTQLWRVFSNLIVNALKHNPPGLLLTINATHEGEMIYCTVRDNGVGISQQQSDRLFDLYFRGASIRNSVSLGLGLYLCKQIINAHGGEIGINSALNAGATFWFTLPIS</sequence>
<dbReference type="InterPro" id="IPR004358">
    <property type="entry name" value="Sig_transdc_His_kin-like_C"/>
</dbReference>
<evidence type="ECO:0000259" key="12">
    <source>
        <dbReference type="PROSITE" id="PS50113"/>
    </source>
</evidence>
<dbReference type="PANTHER" id="PTHR42878:SF15">
    <property type="entry name" value="BACTERIOPHYTOCHROME"/>
    <property type="match status" value="1"/>
</dbReference>
<evidence type="ECO:0000256" key="8">
    <source>
        <dbReference type="ARBA" id="ARBA00055745"/>
    </source>
</evidence>
<dbReference type="Gene3D" id="1.10.287.130">
    <property type="match status" value="1"/>
</dbReference>
<dbReference type="GO" id="GO:0000155">
    <property type="term" value="F:phosphorelay sensor kinase activity"/>
    <property type="evidence" value="ECO:0007669"/>
    <property type="project" value="InterPro"/>
</dbReference>
<feature type="domain" description="PAS" evidence="11">
    <location>
        <begin position="242"/>
        <end position="283"/>
    </location>
</feature>
<dbReference type="EC" id="2.7.13.3" evidence="2"/>
<feature type="transmembrane region" description="Helical" evidence="9">
    <location>
        <begin position="88"/>
        <end position="105"/>
    </location>
</feature>
<evidence type="ECO:0000256" key="3">
    <source>
        <dbReference type="ARBA" id="ARBA00022553"/>
    </source>
</evidence>
<keyword evidence="14" id="KW-1185">Reference proteome</keyword>
<evidence type="ECO:0000313" key="14">
    <source>
        <dbReference type="Proteomes" id="UP000326678"/>
    </source>
</evidence>
<keyword evidence="5" id="KW-0418">Kinase</keyword>
<dbReference type="InterPro" id="IPR000700">
    <property type="entry name" value="PAS-assoc_C"/>
</dbReference>
<evidence type="ECO:0000256" key="5">
    <source>
        <dbReference type="ARBA" id="ARBA00022777"/>
    </source>
</evidence>
<dbReference type="Gene3D" id="3.30.565.10">
    <property type="entry name" value="Histidine kinase-like ATPase, C-terminal domain"/>
    <property type="match status" value="1"/>
</dbReference>
<dbReference type="InterPro" id="IPR036890">
    <property type="entry name" value="HATPase_C_sf"/>
</dbReference>
<evidence type="ECO:0000256" key="2">
    <source>
        <dbReference type="ARBA" id="ARBA00012438"/>
    </source>
</evidence>
<dbReference type="PROSITE" id="PS50109">
    <property type="entry name" value="HIS_KIN"/>
    <property type="match status" value="1"/>
</dbReference>
<comment type="function">
    <text evidence="8">Photoreceptor which exists in two forms that are reversibly interconvertible by light: the R form that absorbs maximally in the red region of the spectrum and the FR form that absorbs maximally in the far-red region.</text>
</comment>
<feature type="transmembrane region" description="Helical" evidence="9">
    <location>
        <begin position="117"/>
        <end position="139"/>
    </location>
</feature>
<dbReference type="Pfam" id="PF02518">
    <property type="entry name" value="HATPase_c"/>
    <property type="match status" value="1"/>
</dbReference>
<dbReference type="PROSITE" id="PS50112">
    <property type="entry name" value="PAS"/>
    <property type="match status" value="1"/>
</dbReference>
<dbReference type="Pfam" id="PF13426">
    <property type="entry name" value="PAS_9"/>
    <property type="match status" value="1"/>
</dbReference>
<dbReference type="GO" id="GO:0000156">
    <property type="term" value="F:phosphorelay response regulator activity"/>
    <property type="evidence" value="ECO:0007669"/>
    <property type="project" value="TreeGrafter"/>
</dbReference>
<dbReference type="SMART" id="SM00086">
    <property type="entry name" value="PAC"/>
    <property type="match status" value="1"/>
</dbReference>
<dbReference type="SMART" id="SM00091">
    <property type="entry name" value="PAS"/>
    <property type="match status" value="1"/>
</dbReference>
<dbReference type="Proteomes" id="UP000326678">
    <property type="component" value="Chromosome Gxm1"/>
</dbReference>
<feature type="transmembrane region" description="Helical" evidence="9">
    <location>
        <begin position="50"/>
        <end position="68"/>
    </location>
</feature>
<dbReference type="PANTHER" id="PTHR42878">
    <property type="entry name" value="TWO-COMPONENT HISTIDINE KINASE"/>
    <property type="match status" value="1"/>
</dbReference>
<dbReference type="Pfam" id="PF00512">
    <property type="entry name" value="HisKA"/>
    <property type="match status" value="1"/>
</dbReference>
<keyword evidence="9" id="KW-1133">Transmembrane helix</keyword>
<keyword evidence="3" id="KW-0597">Phosphoprotein</keyword>
<dbReference type="GO" id="GO:0030295">
    <property type="term" value="F:protein kinase activator activity"/>
    <property type="evidence" value="ECO:0007669"/>
    <property type="project" value="TreeGrafter"/>
</dbReference>
<evidence type="ECO:0000259" key="11">
    <source>
        <dbReference type="PROSITE" id="PS50112"/>
    </source>
</evidence>
<protein>
    <recommendedName>
        <fullName evidence="2">histidine kinase</fullName>
        <ecNumber evidence="2">2.7.13.3</ecNumber>
    </recommendedName>
</protein>
<evidence type="ECO:0000256" key="1">
    <source>
        <dbReference type="ARBA" id="ARBA00000085"/>
    </source>
</evidence>
<dbReference type="RefSeq" id="WP_225892353.1">
    <property type="nucleotide sequence ID" value="NZ_CP045226.1"/>
</dbReference>
<dbReference type="CDD" id="cd00130">
    <property type="entry name" value="PAS"/>
    <property type="match status" value="1"/>
</dbReference>
<dbReference type="InterPro" id="IPR005467">
    <property type="entry name" value="His_kinase_dom"/>
</dbReference>
<evidence type="ECO:0000256" key="6">
    <source>
        <dbReference type="ARBA" id="ARBA00023012"/>
    </source>
</evidence>
<dbReference type="InterPro" id="IPR000014">
    <property type="entry name" value="PAS"/>
</dbReference>
<dbReference type="EMBL" id="CP045226">
    <property type="protein sequence ID" value="QFS43784.1"/>
    <property type="molecule type" value="Genomic_DNA"/>
</dbReference>
<evidence type="ECO:0000256" key="4">
    <source>
        <dbReference type="ARBA" id="ARBA00022679"/>
    </source>
</evidence>
<keyword evidence="7 9" id="KW-0472">Membrane</keyword>